<dbReference type="Proteomes" id="UP001331515">
    <property type="component" value="Unassembled WGS sequence"/>
</dbReference>
<gene>
    <name evidence="2" type="ORF">CgunFtcFv8_025059</name>
</gene>
<proteinExistence type="predicted"/>
<name>A0AAN8DFR0_CHAGU</name>
<keyword evidence="1" id="KW-0732">Signal</keyword>
<evidence type="ECO:0000313" key="2">
    <source>
        <dbReference type="EMBL" id="KAK5921344.1"/>
    </source>
</evidence>
<accession>A0AAN8DFR0</accession>
<sequence>MFIVSVAYFLLLVSDATGIPRVNTTCLGLWNMAKPIKSANLLYMLTLQTRSRLPPALQTGVEPRGAPPPWLKLSWWLLFSSGSEVYKADEVRWRHKL</sequence>
<feature type="chain" id="PRO_5042934579" description="Secreted protein" evidence="1">
    <location>
        <begin position="19"/>
        <end position="97"/>
    </location>
</feature>
<organism evidence="2 3">
    <name type="scientific">Champsocephalus gunnari</name>
    <name type="common">Mackerel icefish</name>
    <dbReference type="NCBI Taxonomy" id="52237"/>
    <lineage>
        <taxon>Eukaryota</taxon>
        <taxon>Metazoa</taxon>
        <taxon>Chordata</taxon>
        <taxon>Craniata</taxon>
        <taxon>Vertebrata</taxon>
        <taxon>Euteleostomi</taxon>
        <taxon>Actinopterygii</taxon>
        <taxon>Neopterygii</taxon>
        <taxon>Teleostei</taxon>
        <taxon>Neoteleostei</taxon>
        <taxon>Acanthomorphata</taxon>
        <taxon>Eupercaria</taxon>
        <taxon>Perciformes</taxon>
        <taxon>Notothenioidei</taxon>
        <taxon>Channichthyidae</taxon>
        <taxon>Champsocephalus</taxon>
    </lineage>
</organism>
<dbReference type="AlphaFoldDB" id="A0AAN8DFR0"/>
<reference evidence="2 3" key="1">
    <citation type="journal article" date="2023" name="Mol. Biol. Evol.">
        <title>Genomics of Secondarily Temperate Adaptation in the Only Non-Antarctic Icefish.</title>
        <authorList>
            <person name="Rivera-Colon A.G."/>
            <person name="Rayamajhi N."/>
            <person name="Minhas B.F."/>
            <person name="Madrigal G."/>
            <person name="Bilyk K.T."/>
            <person name="Yoon V."/>
            <person name="Hune M."/>
            <person name="Gregory S."/>
            <person name="Cheng C.H.C."/>
            <person name="Catchen J.M."/>
        </authorList>
    </citation>
    <scope>NUCLEOTIDE SEQUENCE [LARGE SCALE GENOMIC DNA]</scope>
    <source>
        <tissue evidence="2">White muscle</tissue>
    </source>
</reference>
<evidence type="ECO:0000313" key="3">
    <source>
        <dbReference type="Proteomes" id="UP001331515"/>
    </source>
</evidence>
<dbReference type="EMBL" id="JAURVH010001523">
    <property type="protein sequence ID" value="KAK5921344.1"/>
    <property type="molecule type" value="Genomic_DNA"/>
</dbReference>
<protein>
    <recommendedName>
        <fullName evidence="4">Secreted protein</fullName>
    </recommendedName>
</protein>
<keyword evidence="3" id="KW-1185">Reference proteome</keyword>
<evidence type="ECO:0008006" key="4">
    <source>
        <dbReference type="Google" id="ProtNLM"/>
    </source>
</evidence>
<comment type="caution">
    <text evidence="2">The sequence shown here is derived from an EMBL/GenBank/DDBJ whole genome shotgun (WGS) entry which is preliminary data.</text>
</comment>
<evidence type="ECO:0000256" key="1">
    <source>
        <dbReference type="SAM" id="SignalP"/>
    </source>
</evidence>
<feature type="signal peptide" evidence="1">
    <location>
        <begin position="1"/>
        <end position="18"/>
    </location>
</feature>